<accession>A0A9D1E0A6</accession>
<name>A0A9D1E0A6_9BACT</name>
<protein>
    <submittedName>
        <fullName evidence="4">Uncharacterized protein</fullName>
    </submittedName>
</protein>
<organism evidence="4 5">
    <name type="scientific">Candidatus Coprenecus avistercoris</name>
    <dbReference type="NCBI Taxonomy" id="2840730"/>
    <lineage>
        <taxon>Bacteria</taxon>
        <taxon>Pseudomonadati</taxon>
        <taxon>Bacteroidota</taxon>
        <taxon>Bacteroidia</taxon>
        <taxon>Bacteroidales</taxon>
        <taxon>Rikenellaceae</taxon>
        <taxon>Rikenellaceae incertae sedis</taxon>
        <taxon>Candidatus Coprenecus</taxon>
    </lineage>
</organism>
<proteinExistence type="predicted"/>
<keyword evidence="2" id="KW-0812">Transmembrane</keyword>
<evidence type="ECO:0000313" key="5">
    <source>
        <dbReference type="Proteomes" id="UP000886744"/>
    </source>
</evidence>
<keyword evidence="2" id="KW-1133">Transmembrane helix</keyword>
<dbReference type="Proteomes" id="UP000886744">
    <property type="component" value="Unassembled WGS sequence"/>
</dbReference>
<dbReference type="AlphaFoldDB" id="A0A9D1E0A6"/>
<feature type="chain" id="PRO_5038670443" evidence="3">
    <location>
        <begin position="24"/>
        <end position="391"/>
    </location>
</feature>
<keyword evidence="2" id="KW-0472">Membrane</keyword>
<comment type="caution">
    <text evidence="4">The sequence shown here is derived from an EMBL/GenBank/DDBJ whole genome shotgun (WGS) entry which is preliminary data.</text>
</comment>
<feature type="transmembrane region" description="Helical" evidence="2">
    <location>
        <begin position="279"/>
        <end position="300"/>
    </location>
</feature>
<evidence type="ECO:0000256" key="1">
    <source>
        <dbReference type="SAM" id="MobiDB-lite"/>
    </source>
</evidence>
<feature type="region of interest" description="Disordered" evidence="1">
    <location>
        <begin position="339"/>
        <end position="391"/>
    </location>
</feature>
<sequence length="391" mass="42071">MGKSVKYMAVTMLAACCAGCFLAQGQEQESVAEEARMQGYEAAVSSVRIQARDTVSGSFRSEVSDAVAKGVRMPERDTVASLVAEYEADIRALMDRVVEVGMLDEAGRDSVLASAGLLPAGLSVVHASEVGATGEPGEAVEAVSETAAVGNKRNSGEGSAENKAIKVGEEIGKSEDILRTRLSLLTELRQEWYGRLRGEYLRQDALTDLIGAPEQMPASAFHPRYLPLDVVEDNLKWAASRPLEVSEILARDRRLLLTRMINGSAMPQFLRDLRAQNPAVYSVVAIVMGILGGAGGGFLSGSTMEMLVPRPVVGGQPWFDDVIFLDPNFDPMVYSPSLPVPQYDPENPSQQYKAALRGDNGQEIRTVPIRSTGSSGPAGPPPVQRSRYDLQ</sequence>
<feature type="signal peptide" evidence="3">
    <location>
        <begin position="1"/>
        <end position="23"/>
    </location>
</feature>
<evidence type="ECO:0000313" key="4">
    <source>
        <dbReference type="EMBL" id="HIR62475.1"/>
    </source>
</evidence>
<reference evidence="4" key="1">
    <citation type="submission" date="2020-10" db="EMBL/GenBank/DDBJ databases">
        <authorList>
            <person name="Gilroy R."/>
        </authorList>
    </citation>
    <scope>NUCLEOTIDE SEQUENCE</scope>
    <source>
        <strain evidence="4">ChiHjej13B12-12457</strain>
    </source>
</reference>
<keyword evidence="3" id="KW-0732">Signal</keyword>
<reference evidence="4" key="2">
    <citation type="journal article" date="2021" name="PeerJ">
        <title>Extensive microbial diversity within the chicken gut microbiome revealed by metagenomics and culture.</title>
        <authorList>
            <person name="Gilroy R."/>
            <person name="Ravi A."/>
            <person name="Getino M."/>
            <person name="Pursley I."/>
            <person name="Horton D.L."/>
            <person name="Alikhan N.F."/>
            <person name="Baker D."/>
            <person name="Gharbi K."/>
            <person name="Hall N."/>
            <person name="Watson M."/>
            <person name="Adriaenssens E.M."/>
            <person name="Foster-Nyarko E."/>
            <person name="Jarju S."/>
            <person name="Secka A."/>
            <person name="Antonio M."/>
            <person name="Oren A."/>
            <person name="Chaudhuri R.R."/>
            <person name="La Ragione R."/>
            <person name="Hildebrand F."/>
            <person name="Pallen M.J."/>
        </authorList>
    </citation>
    <scope>NUCLEOTIDE SEQUENCE</scope>
    <source>
        <strain evidence="4">ChiHjej13B12-12457</strain>
    </source>
</reference>
<gene>
    <name evidence="4" type="ORF">IAC94_02990</name>
</gene>
<evidence type="ECO:0000256" key="2">
    <source>
        <dbReference type="SAM" id="Phobius"/>
    </source>
</evidence>
<dbReference type="EMBL" id="DVHI01000037">
    <property type="protein sequence ID" value="HIR62475.1"/>
    <property type="molecule type" value="Genomic_DNA"/>
</dbReference>
<evidence type="ECO:0000256" key="3">
    <source>
        <dbReference type="SAM" id="SignalP"/>
    </source>
</evidence>